<evidence type="ECO:0000259" key="10">
    <source>
        <dbReference type="SMART" id="SM00602"/>
    </source>
</evidence>
<dbReference type="CDD" id="cd15482">
    <property type="entry name" value="Sialidase_non-viral"/>
    <property type="match status" value="1"/>
</dbReference>
<dbReference type="Gene3D" id="3.30.60.270">
    <property type="match status" value="2"/>
</dbReference>
<dbReference type="InterPro" id="IPR015943">
    <property type="entry name" value="WD40/YVTN_repeat-like_dom_sf"/>
</dbReference>
<dbReference type="GO" id="GO:0016020">
    <property type="term" value="C:membrane"/>
    <property type="evidence" value="ECO:0007669"/>
    <property type="project" value="UniProtKB-SubCell"/>
</dbReference>
<protein>
    <submittedName>
        <fullName evidence="11">Vacuolar protein sorting/targeting protein PEP1</fullName>
    </submittedName>
</protein>
<feature type="signal peptide" evidence="9">
    <location>
        <begin position="1"/>
        <end position="20"/>
    </location>
</feature>
<dbReference type="Proteomes" id="UP001214415">
    <property type="component" value="Chromosome 3"/>
</dbReference>
<keyword evidence="3" id="KW-0677">Repeat</keyword>
<organism evidence="11 12">
    <name type="scientific">Malassezia equina</name>
    <dbReference type="NCBI Taxonomy" id="1381935"/>
    <lineage>
        <taxon>Eukaryota</taxon>
        <taxon>Fungi</taxon>
        <taxon>Dikarya</taxon>
        <taxon>Basidiomycota</taxon>
        <taxon>Ustilaginomycotina</taxon>
        <taxon>Malasseziomycetes</taxon>
        <taxon>Malasseziales</taxon>
        <taxon>Malasseziaceae</taxon>
        <taxon>Malassezia</taxon>
    </lineage>
</organism>
<comment type="subcellular location">
    <subcellularLocation>
        <location evidence="1">Membrane</location>
    </subcellularLocation>
</comment>
<feature type="compositionally biased region" description="Low complexity" evidence="7">
    <location>
        <begin position="1590"/>
        <end position="1602"/>
    </location>
</feature>
<feature type="region of interest" description="Disordered" evidence="7">
    <location>
        <begin position="1778"/>
        <end position="1832"/>
    </location>
</feature>
<dbReference type="GO" id="GO:0006895">
    <property type="term" value="P:Golgi to endosome transport"/>
    <property type="evidence" value="ECO:0007669"/>
    <property type="project" value="TreeGrafter"/>
</dbReference>
<keyword evidence="5 8" id="KW-0472">Membrane</keyword>
<keyword evidence="12" id="KW-1185">Reference proteome</keyword>
<dbReference type="InterPro" id="IPR050310">
    <property type="entry name" value="VPS10-sortilin"/>
</dbReference>
<dbReference type="GO" id="GO:0006896">
    <property type="term" value="P:Golgi to vacuole transport"/>
    <property type="evidence" value="ECO:0007669"/>
    <property type="project" value="TreeGrafter"/>
</dbReference>
<feature type="region of interest" description="Disordered" evidence="7">
    <location>
        <begin position="1641"/>
        <end position="1741"/>
    </location>
</feature>
<dbReference type="GO" id="GO:0005829">
    <property type="term" value="C:cytosol"/>
    <property type="evidence" value="ECO:0007669"/>
    <property type="project" value="GOC"/>
</dbReference>
<feature type="compositionally biased region" description="Low complexity" evidence="7">
    <location>
        <begin position="1779"/>
        <end position="1790"/>
    </location>
</feature>
<evidence type="ECO:0000256" key="3">
    <source>
        <dbReference type="ARBA" id="ARBA00022737"/>
    </source>
</evidence>
<feature type="compositionally biased region" description="Polar residues" evidence="7">
    <location>
        <begin position="1648"/>
        <end position="1658"/>
    </location>
</feature>
<reference evidence="11" key="1">
    <citation type="submission" date="2023-03" db="EMBL/GenBank/DDBJ databases">
        <title>Mating type loci evolution in Malassezia.</title>
        <authorList>
            <person name="Coelho M.A."/>
        </authorList>
    </citation>
    <scope>NUCLEOTIDE SEQUENCE</scope>
    <source>
        <strain evidence="11">CBS 12830</strain>
    </source>
</reference>
<evidence type="ECO:0000256" key="8">
    <source>
        <dbReference type="SAM" id="Phobius"/>
    </source>
</evidence>
<evidence type="ECO:0000313" key="11">
    <source>
        <dbReference type="EMBL" id="WFD23281.1"/>
    </source>
</evidence>
<evidence type="ECO:0000313" key="12">
    <source>
        <dbReference type="Proteomes" id="UP001214415"/>
    </source>
</evidence>
<dbReference type="InterPro" id="IPR006581">
    <property type="entry name" value="VPS10"/>
</dbReference>
<evidence type="ECO:0000256" key="9">
    <source>
        <dbReference type="SAM" id="SignalP"/>
    </source>
</evidence>
<feature type="region of interest" description="Disordered" evidence="7">
    <location>
        <begin position="1577"/>
        <end position="1625"/>
    </location>
</feature>
<dbReference type="Pfam" id="PF15902">
    <property type="entry name" value="Sortilin-Vps10"/>
    <property type="match status" value="2"/>
</dbReference>
<dbReference type="FunFam" id="3.30.60.270:FF:000005">
    <property type="entry name" value="Sortilin"/>
    <property type="match status" value="1"/>
</dbReference>
<evidence type="ECO:0000256" key="6">
    <source>
        <dbReference type="ARBA" id="ARBA00023180"/>
    </source>
</evidence>
<dbReference type="Gene3D" id="2.130.10.10">
    <property type="entry name" value="YVTN repeat-like/Quinoprotein amine dehydrogenase"/>
    <property type="match status" value="2"/>
</dbReference>
<dbReference type="GO" id="GO:0006623">
    <property type="term" value="P:protein targeting to vacuole"/>
    <property type="evidence" value="ECO:0007669"/>
    <property type="project" value="TreeGrafter"/>
</dbReference>
<feature type="transmembrane region" description="Helical" evidence="8">
    <location>
        <begin position="1520"/>
        <end position="1542"/>
    </location>
</feature>
<proteinExistence type="predicted"/>
<feature type="domain" description="VPS10" evidence="10">
    <location>
        <begin position="715"/>
        <end position="1356"/>
    </location>
</feature>
<keyword evidence="4 8" id="KW-1133">Transmembrane helix</keyword>
<dbReference type="Gene3D" id="2.10.70.80">
    <property type="match status" value="2"/>
</dbReference>
<evidence type="ECO:0000256" key="5">
    <source>
        <dbReference type="ARBA" id="ARBA00023136"/>
    </source>
</evidence>
<dbReference type="GO" id="GO:0005794">
    <property type="term" value="C:Golgi apparatus"/>
    <property type="evidence" value="ECO:0007669"/>
    <property type="project" value="TreeGrafter"/>
</dbReference>
<dbReference type="EMBL" id="CP119902">
    <property type="protein sequence ID" value="WFD23281.1"/>
    <property type="molecule type" value="Genomic_DNA"/>
</dbReference>
<evidence type="ECO:0000256" key="1">
    <source>
        <dbReference type="ARBA" id="ARBA00004370"/>
    </source>
</evidence>
<dbReference type="PANTHER" id="PTHR12106:SF27">
    <property type="entry name" value="SORTILIN-RELATED RECEPTOR"/>
    <property type="match status" value="1"/>
</dbReference>
<dbReference type="SUPFAM" id="SSF110296">
    <property type="entry name" value="Oligoxyloglucan reducing end-specific cellobiohydrolase"/>
    <property type="match status" value="2"/>
</dbReference>
<evidence type="ECO:0000256" key="4">
    <source>
        <dbReference type="ARBA" id="ARBA00022989"/>
    </source>
</evidence>
<keyword evidence="6" id="KW-0325">Glycoprotein</keyword>
<dbReference type="SMART" id="SM00602">
    <property type="entry name" value="VPS10"/>
    <property type="match status" value="2"/>
</dbReference>
<feature type="chain" id="PRO_5042027461" evidence="9">
    <location>
        <begin position="21"/>
        <end position="1948"/>
    </location>
</feature>
<feature type="compositionally biased region" description="Basic and acidic residues" evidence="7">
    <location>
        <begin position="1664"/>
        <end position="1677"/>
    </location>
</feature>
<feature type="region of interest" description="Disordered" evidence="7">
    <location>
        <begin position="1863"/>
        <end position="1948"/>
    </location>
</feature>
<dbReference type="InterPro" id="IPR031777">
    <property type="entry name" value="Sortilin_C"/>
</dbReference>
<accession>A0AAF0EID9</accession>
<dbReference type="InterPro" id="IPR031778">
    <property type="entry name" value="Sortilin_N"/>
</dbReference>
<dbReference type="Pfam" id="PF15901">
    <property type="entry name" value="Sortilin_C"/>
    <property type="match status" value="2"/>
</dbReference>
<evidence type="ECO:0000256" key="7">
    <source>
        <dbReference type="SAM" id="MobiDB-lite"/>
    </source>
</evidence>
<gene>
    <name evidence="11" type="primary">VPS10</name>
    <name evidence="11" type="ORF">MEQU1_001970</name>
</gene>
<feature type="compositionally biased region" description="Basic residues" evidence="7">
    <location>
        <begin position="1577"/>
        <end position="1589"/>
    </location>
</feature>
<keyword evidence="2 8" id="KW-0812">Transmembrane</keyword>
<evidence type="ECO:0000256" key="2">
    <source>
        <dbReference type="ARBA" id="ARBA00022692"/>
    </source>
</evidence>
<feature type="domain" description="VPS10" evidence="10">
    <location>
        <begin position="47"/>
        <end position="689"/>
    </location>
</feature>
<dbReference type="PANTHER" id="PTHR12106">
    <property type="entry name" value="SORTILIN RELATED"/>
    <property type="match status" value="1"/>
</dbReference>
<name>A0AAF0EID9_9BASI</name>
<sequence>MFGVWHLIAACTLLLPIVQLKEVLPSITTTYFPSIPSQLRYFDASSTVLWHDKVQGLVYSSDDEGKSWSPIKGPAAGDAHFMIMHPYDSRQAYVLSKGLEHWRTSNRGKTWQRFQTPDPPTDRLDSPLDFHADEKHYNYVIFTGKRCQTGFFKSICHDVAYCTTDGFASNPTLMLEPVTHCRWAKMTKELAIPEQSMNKVYCIAWDESVQRPRTQMSKRDTVKNRLFESTDFFQSRQPVVFDDLDNPRGFMELGKSRHFLITALQDHTPGYGGELRMYVTQDGESWKRARFPHGQLMHESAYTVLEGPKYHLIVEVMDAANQNAMLFMSDGTGTNFSLSIPDVQRNQNGYVDYEHLANIEGVAIVNVQAQDKVHRVQTRITHDEGASWLSLKPPSHDVDGHSIACNMNNPDQCALHLHAVMSIRNIGRVFSSTAPGLVIGVGSIGDRLRPYEDCDTFLSTDAGVTWTMIARYPHKHVFGDQGGLLVLAEDAQNVDKLLYSFDYGAKWSTLPLPHPVEPIALTTVPDGTALKVLLIGSQKRGSVSEDKRHMAVFVDFASLPKRTCQAKDFERFYPQTPGSTCLFGHKQWYLRRKALADCFVREKFHEPQGKEEPCICTQADYECDVGFERSKGQCLPSKPIEIPPGACSRGQTTFQGPSGYRRIPGNTCELPRGSNLEAPVQRPCSEGEPAKGSVSHTRFDFPAPVVEVLHFHASPHILARLQDGQLFQSADDGSTWHTVGLNVDGHINDVALRLISHPYERQQAFVITSTTRVHFTSDGGVTWSWFTVPLPPNIFGLEPLSFHPQHPSWLLWTGARDCEAGKDDCRAEAWYSITDSHETWKRVDSYVKKCAFLPTQQFPGDEKSIICESYTPSKSERARNMAQVPVDLVVGRDFYSRKQTVFQNVLGFSVFDRFMLIAELAGSPPSLKMHVSLDGYKFAPLTLPPSLQLDHRAYTVLDSLTRAVFLHVTTHDTDMVQWGDIVKSNSNGTYYASSLENVNRDVKGFVDFEKMLGLDGIALANVVSNVEEASVSGIKQLRTMITHNDGGHWKPLDAPVTDSHGSPYSCNEVGCNLHLHNLLERPDLRVTLGSPSATGFMLATGNVGRSLLPYAQCDTFLTRDGGFTWEEVHKDTHKWEYGDHGSIIVLVDDKHATDTLLYTLDQGLTWNSYRFGEKVRISTLDTVPEDTKRKFVLMGESQGRSTAIFLDFTRVLSRPCVFDTHDEQRNDFEKWSPSQQREEACLFGSQTWFWRRKRDRVCFVGDALPEKEVETKPCTCSVVDFECEFNHMRDSSGRCVLYPGVTALPSDEGDQCSPDNPDYDGYWYERTNVRKIPLSRCTGGERPDRGRRHVCKSTPKGHGFFWWLFFLAMAGTLGYLVAQWWSRQGYQSLSLDEMHQSPAVRNVFEQVHLAVQFVGGLFSLVWANLMNFASELPWMRNRLRPERPFSHYHMLSTDEDAEILQVYGSDLEGEAEVQDGNSEYDPQESFTDGLMCYSPAHPLSPVKNPIDQYSSRSIWFQRRAIIITAIFLAIFIVLIIGISVFMRDHGPIPEEQDPQKCEEHERIKNMFLSPKNPKMTVRKKLRRRLRRGSQRSTRSTEMTSRSFPKQAASPTLVSEPPFETEEESYDMPPLVVVRVTPRGSILSKDESQPSQATDTPASTVLHPLNRDVHPLSEHEAPDVPPVTTSSRLDESDVEAVNQLPIEYEVAQPPSYVTVSRPPEPGSEKGRAPSEQEGVPLGALPASSSMMIPASLPIPDTHSWAAHVATDDKSALHALNQEGSAPYAPSSSLPIPSAPPWPSMPDRMEQGGIPGASTFTQAHRSEEGPPEATCDAFPAPPVLFEPSVCDSTVFLAATSLHSSKAREAAQESSLLPTILPSRPSVSATMAQPPTAPDMTLPVYESDPTSPDIDLELGWGPSAPPRSVNSVNDEPMIPSAPCLEQDSAEWASST</sequence>
<keyword evidence="9" id="KW-0732">Signal</keyword>
<feature type="transmembrane region" description="Helical" evidence="8">
    <location>
        <begin position="1360"/>
        <end position="1378"/>
    </location>
</feature>